<keyword evidence="6" id="KW-1185">Reference proteome</keyword>
<keyword evidence="1" id="KW-0805">Transcription regulation</keyword>
<sequence>MNREVFRLQPIDTSTLHERAYLQLRNGLMAGLFRPGESVTLRGVADALGTSVMPIREAVRRLVSERALEMPNSRSIRVPSMSLAHFDELCACRLLLEGEAAFQAAARCSPALTARLADLDRQYGTFAAAGDTAAMLAANQAFHFTLYRAGGSELLFSMIETLWLQSGPYLNLFIASEDTARELGETVAPSPHKDLLTALRRKRGEAARAAIVADISDAAIMYRARIEALS</sequence>
<evidence type="ECO:0000259" key="4">
    <source>
        <dbReference type="PROSITE" id="PS50949"/>
    </source>
</evidence>
<dbReference type="Proteomes" id="UP001259572">
    <property type="component" value="Unassembled WGS sequence"/>
</dbReference>
<evidence type="ECO:0000256" key="3">
    <source>
        <dbReference type="ARBA" id="ARBA00023163"/>
    </source>
</evidence>
<dbReference type="InterPro" id="IPR036388">
    <property type="entry name" value="WH-like_DNA-bd_sf"/>
</dbReference>
<proteinExistence type="predicted"/>
<dbReference type="SUPFAM" id="SSF48008">
    <property type="entry name" value="GntR ligand-binding domain-like"/>
    <property type="match status" value="1"/>
</dbReference>
<evidence type="ECO:0000256" key="1">
    <source>
        <dbReference type="ARBA" id="ARBA00023015"/>
    </source>
</evidence>
<dbReference type="EMBL" id="JAVUPU010000009">
    <property type="protein sequence ID" value="MDT9600493.1"/>
    <property type="molecule type" value="Genomic_DNA"/>
</dbReference>
<name>A0ABU3QBW6_9SPHN</name>
<dbReference type="Gene3D" id="1.20.120.530">
    <property type="entry name" value="GntR ligand-binding domain-like"/>
    <property type="match status" value="1"/>
</dbReference>
<dbReference type="InterPro" id="IPR000524">
    <property type="entry name" value="Tscrpt_reg_HTH_GntR"/>
</dbReference>
<reference evidence="5 6" key="1">
    <citation type="submission" date="2023-05" db="EMBL/GenBank/DDBJ databases">
        <authorList>
            <person name="Guo Y."/>
        </authorList>
    </citation>
    <scope>NUCLEOTIDE SEQUENCE [LARGE SCALE GENOMIC DNA]</scope>
    <source>
        <strain evidence="5 6">GR2756</strain>
    </source>
</reference>
<dbReference type="Gene3D" id="1.10.10.10">
    <property type="entry name" value="Winged helix-like DNA-binding domain superfamily/Winged helix DNA-binding domain"/>
    <property type="match status" value="1"/>
</dbReference>
<dbReference type="PROSITE" id="PS50949">
    <property type="entry name" value="HTH_GNTR"/>
    <property type="match status" value="1"/>
</dbReference>
<keyword evidence="3" id="KW-0804">Transcription</keyword>
<organism evidence="5 6">
    <name type="scientific">Sphingosinicella rhizophila</name>
    <dbReference type="NCBI Taxonomy" id="3050082"/>
    <lineage>
        <taxon>Bacteria</taxon>
        <taxon>Pseudomonadati</taxon>
        <taxon>Pseudomonadota</taxon>
        <taxon>Alphaproteobacteria</taxon>
        <taxon>Sphingomonadales</taxon>
        <taxon>Sphingosinicellaceae</taxon>
        <taxon>Sphingosinicella</taxon>
    </lineage>
</organism>
<comment type="caution">
    <text evidence="5">The sequence shown here is derived from an EMBL/GenBank/DDBJ whole genome shotgun (WGS) entry which is preliminary data.</text>
</comment>
<gene>
    <name evidence="5" type="ORF">RQX22_16150</name>
</gene>
<dbReference type="InterPro" id="IPR036390">
    <property type="entry name" value="WH_DNA-bd_sf"/>
</dbReference>
<dbReference type="Pfam" id="PF00392">
    <property type="entry name" value="GntR"/>
    <property type="match status" value="1"/>
</dbReference>
<evidence type="ECO:0000313" key="5">
    <source>
        <dbReference type="EMBL" id="MDT9600493.1"/>
    </source>
</evidence>
<accession>A0ABU3QBW6</accession>
<dbReference type="SUPFAM" id="SSF46785">
    <property type="entry name" value="Winged helix' DNA-binding domain"/>
    <property type="match status" value="1"/>
</dbReference>
<dbReference type="PANTHER" id="PTHR43537">
    <property type="entry name" value="TRANSCRIPTIONAL REGULATOR, GNTR FAMILY"/>
    <property type="match status" value="1"/>
</dbReference>
<dbReference type="RefSeq" id="WP_315727711.1">
    <property type="nucleotide sequence ID" value="NZ_JAVUPU010000009.1"/>
</dbReference>
<dbReference type="PANTHER" id="PTHR43537:SF39">
    <property type="entry name" value="HTH-TYPE TRANSCRIPTIONAL REGULATOR MCBR"/>
    <property type="match status" value="1"/>
</dbReference>
<dbReference type="InterPro" id="IPR011711">
    <property type="entry name" value="GntR_C"/>
</dbReference>
<dbReference type="SMART" id="SM00895">
    <property type="entry name" value="FCD"/>
    <property type="match status" value="1"/>
</dbReference>
<evidence type="ECO:0000313" key="6">
    <source>
        <dbReference type="Proteomes" id="UP001259572"/>
    </source>
</evidence>
<keyword evidence="2" id="KW-0238">DNA-binding</keyword>
<protein>
    <submittedName>
        <fullName evidence="5">GntR family transcriptional regulator</fullName>
    </submittedName>
</protein>
<feature type="domain" description="HTH gntR-type" evidence="4">
    <location>
        <begin position="14"/>
        <end position="81"/>
    </location>
</feature>
<evidence type="ECO:0000256" key="2">
    <source>
        <dbReference type="ARBA" id="ARBA00023125"/>
    </source>
</evidence>
<dbReference type="Pfam" id="PF07729">
    <property type="entry name" value="FCD"/>
    <property type="match status" value="1"/>
</dbReference>
<dbReference type="InterPro" id="IPR008920">
    <property type="entry name" value="TF_FadR/GntR_C"/>
</dbReference>